<gene>
    <name evidence="3" type="ORF">AMORRO_LOCUS3088</name>
</gene>
<reference evidence="3" key="1">
    <citation type="submission" date="2021-06" db="EMBL/GenBank/DDBJ databases">
        <authorList>
            <person name="Kallberg Y."/>
            <person name="Tangrot J."/>
            <person name="Rosling A."/>
        </authorList>
    </citation>
    <scope>NUCLEOTIDE SEQUENCE</scope>
    <source>
        <strain evidence="3">CL551</strain>
    </source>
</reference>
<keyword evidence="1" id="KW-0694">RNA-binding</keyword>
<dbReference type="Pfam" id="PF00013">
    <property type="entry name" value="KH_1"/>
    <property type="match status" value="1"/>
</dbReference>
<proteinExistence type="predicted"/>
<evidence type="ECO:0000259" key="2">
    <source>
        <dbReference type="SMART" id="SM00322"/>
    </source>
</evidence>
<accession>A0A9N8ZJ38</accession>
<name>A0A9N8ZJ38_9GLOM</name>
<evidence type="ECO:0000256" key="1">
    <source>
        <dbReference type="PROSITE-ProRule" id="PRU00117"/>
    </source>
</evidence>
<keyword evidence="4" id="KW-1185">Reference proteome</keyword>
<dbReference type="PROSITE" id="PS50084">
    <property type="entry name" value="KH_TYPE_1"/>
    <property type="match status" value="1"/>
</dbReference>
<dbReference type="OrthoDB" id="2351826at2759"/>
<evidence type="ECO:0000313" key="4">
    <source>
        <dbReference type="Proteomes" id="UP000789342"/>
    </source>
</evidence>
<dbReference type="InterPro" id="IPR036612">
    <property type="entry name" value="KH_dom_type_1_sf"/>
</dbReference>
<dbReference type="SMART" id="SM00322">
    <property type="entry name" value="KH"/>
    <property type="match status" value="1"/>
</dbReference>
<comment type="caution">
    <text evidence="3">The sequence shown here is derived from an EMBL/GenBank/DDBJ whole genome shotgun (WGS) entry which is preliminary data.</text>
</comment>
<dbReference type="EMBL" id="CAJVPV010001442">
    <property type="protein sequence ID" value="CAG8497534.1"/>
    <property type="molecule type" value="Genomic_DNA"/>
</dbReference>
<evidence type="ECO:0000313" key="3">
    <source>
        <dbReference type="EMBL" id="CAG8497534.1"/>
    </source>
</evidence>
<dbReference type="GO" id="GO:0003723">
    <property type="term" value="F:RNA binding"/>
    <property type="evidence" value="ECO:0007669"/>
    <property type="project" value="UniProtKB-UniRule"/>
</dbReference>
<sequence>MPRICTRSWEPNVKSEEVIPIPEGFGPYIIGSRGYNIKKITEMSGAIIYVALNTIPPSIKIYGTPRKRFDAKLLIDETISKAKAKPFVEFSLLEIDSIDKFFDIQYIYTEFKDENITDRPHNNSELREYKQYFLKRHTRGKEMNREEHSIKSKPIIRSDGLGTVDRFEECLKRIFTQLGNPNAKSNMPEKSNLKRIQLRIFFGRQTFLEPDLRRGFISVNELLGKKVTDSWGDFETWRTCGTRRRTAIGTLRRTVRYSTSKMIKTSFIPIPQIWKNIEAIHERFKLKFDNDEDKKRISILYVENGQLSEMKLHWSKEDGSWKLHKVAKNSRRHGTKVPDLQFMVRTEYDGNPDQKISQIIENLQVERSIGDGFRLSDFNGKLDCLCIRQTINKGCYRNDKFKITRFTIQQESRGEEQITLEDNVSVKNICWRKDYEIMGEVSKKYLDKEKLESINETIEFAREFSKSIFIKDE</sequence>
<dbReference type="InterPro" id="IPR004088">
    <property type="entry name" value="KH_dom_type_1"/>
</dbReference>
<dbReference type="SUPFAM" id="SSF54791">
    <property type="entry name" value="Eukaryotic type KH-domain (KH-domain type I)"/>
    <property type="match status" value="1"/>
</dbReference>
<organism evidence="3 4">
    <name type="scientific">Acaulospora morrowiae</name>
    <dbReference type="NCBI Taxonomy" id="94023"/>
    <lineage>
        <taxon>Eukaryota</taxon>
        <taxon>Fungi</taxon>
        <taxon>Fungi incertae sedis</taxon>
        <taxon>Mucoromycota</taxon>
        <taxon>Glomeromycotina</taxon>
        <taxon>Glomeromycetes</taxon>
        <taxon>Diversisporales</taxon>
        <taxon>Acaulosporaceae</taxon>
        <taxon>Acaulospora</taxon>
    </lineage>
</organism>
<dbReference type="CDD" id="cd00105">
    <property type="entry name" value="KH-I"/>
    <property type="match status" value="1"/>
</dbReference>
<dbReference type="InterPro" id="IPR004087">
    <property type="entry name" value="KH_dom"/>
</dbReference>
<dbReference type="Gene3D" id="3.30.1370.10">
    <property type="entry name" value="K Homology domain, type 1"/>
    <property type="match status" value="1"/>
</dbReference>
<feature type="domain" description="K Homology" evidence="2">
    <location>
        <begin position="13"/>
        <end position="80"/>
    </location>
</feature>
<dbReference type="AlphaFoldDB" id="A0A9N8ZJ38"/>
<protein>
    <submittedName>
        <fullName evidence="3">12352_t:CDS:1</fullName>
    </submittedName>
</protein>
<dbReference type="Proteomes" id="UP000789342">
    <property type="component" value="Unassembled WGS sequence"/>
</dbReference>